<organism evidence="2 3">
    <name type="scientific">Leucobacter luti</name>
    <dbReference type="NCBI Taxonomy" id="340320"/>
    <lineage>
        <taxon>Bacteria</taxon>
        <taxon>Bacillati</taxon>
        <taxon>Actinomycetota</taxon>
        <taxon>Actinomycetes</taxon>
        <taxon>Micrococcales</taxon>
        <taxon>Microbacteriaceae</taxon>
        <taxon>Leucobacter</taxon>
    </lineage>
</organism>
<protein>
    <submittedName>
        <fullName evidence="2">Uncharacterized protein</fullName>
    </submittedName>
</protein>
<feature type="region of interest" description="Disordered" evidence="1">
    <location>
        <begin position="1"/>
        <end position="39"/>
    </location>
</feature>
<proteinExistence type="predicted"/>
<name>A0A4R6S9M0_9MICO</name>
<dbReference type="Proteomes" id="UP000295601">
    <property type="component" value="Unassembled WGS sequence"/>
</dbReference>
<keyword evidence="3" id="KW-1185">Reference proteome</keyword>
<comment type="caution">
    <text evidence="2">The sequence shown here is derived from an EMBL/GenBank/DDBJ whole genome shotgun (WGS) entry which is preliminary data.</text>
</comment>
<gene>
    <name evidence="2" type="ORF">EDF62_0224</name>
</gene>
<dbReference type="EMBL" id="SNYA01000001">
    <property type="protein sequence ID" value="TDP95535.1"/>
    <property type="molecule type" value="Genomic_DNA"/>
</dbReference>
<dbReference type="AlphaFoldDB" id="A0A4R6S9M0"/>
<evidence type="ECO:0000313" key="3">
    <source>
        <dbReference type="Proteomes" id="UP000295601"/>
    </source>
</evidence>
<evidence type="ECO:0000313" key="2">
    <source>
        <dbReference type="EMBL" id="TDP95535.1"/>
    </source>
</evidence>
<evidence type="ECO:0000256" key="1">
    <source>
        <dbReference type="SAM" id="MobiDB-lite"/>
    </source>
</evidence>
<accession>A0A4R6S9M0</accession>
<feature type="compositionally biased region" description="Polar residues" evidence="1">
    <location>
        <begin position="26"/>
        <end position="39"/>
    </location>
</feature>
<sequence length="39" mass="4011">MGLSKQFEAEIGVSAGQDQGPVRVNPDSSNDSTGSESKT</sequence>
<reference evidence="2 3" key="1">
    <citation type="submission" date="2019-03" db="EMBL/GenBank/DDBJ databases">
        <title>Genomic analyses of the natural microbiome of Caenorhabditis elegans.</title>
        <authorList>
            <person name="Samuel B."/>
        </authorList>
    </citation>
    <scope>NUCLEOTIDE SEQUENCE [LARGE SCALE GENOMIC DNA]</scope>
    <source>
        <strain evidence="2 3">JUb18</strain>
    </source>
</reference>